<dbReference type="AlphaFoldDB" id="A0ABD1EGS8"/>
<dbReference type="PANTHER" id="PTHR10543">
    <property type="entry name" value="BETA-CAROTENE DIOXYGENASE"/>
    <property type="match status" value="1"/>
</dbReference>
<evidence type="ECO:0000256" key="5">
    <source>
        <dbReference type="PIRSR" id="PIRSR604294-1"/>
    </source>
</evidence>
<dbReference type="EMBL" id="JBDJPC010000007">
    <property type="protein sequence ID" value="KAL1493902.1"/>
    <property type="molecule type" value="Genomic_DNA"/>
</dbReference>
<keyword evidence="4 5" id="KW-0408">Iron</keyword>
<feature type="binding site" evidence="5">
    <location>
        <position position="187"/>
    </location>
    <ligand>
        <name>Fe cation</name>
        <dbReference type="ChEBI" id="CHEBI:24875"/>
        <note>catalytic</note>
    </ligand>
</feature>
<dbReference type="GO" id="GO:0016491">
    <property type="term" value="F:oxidoreductase activity"/>
    <property type="evidence" value="ECO:0007669"/>
    <property type="project" value="UniProtKB-KW"/>
</dbReference>
<feature type="binding site" evidence="5">
    <location>
        <position position="60"/>
    </location>
    <ligand>
        <name>Fe cation</name>
        <dbReference type="ChEBI" id="CHEBI:24875"/>
        <note>catalytic</note>
    </ligand>
</feature>
<proteinExistence type="inferred from homology"/>
<comment type="caution">
    <text evidence="6">The sequence shown here is derived from an EMBL/GenBank/DDBJ whole genome shotgun (WGS) entry which is preliminary data.</text>
</comment>
<evidence type="ECO:0000313" key="6">
    <source>
        <dbReference type="EMBL" id="KAL1493902.1"/>
    </source>
</evidence>
<keyword evidence="2 5" id="KW-0479">Metal-binding</keyword>
<dbReference type="PANTHER" id="PTHR10543:SF24">
    <property type="entry name" value="CAROTENOID ISOMEROOXYGENASE"/>
    <property type="match status" value="1"/>
</dbReference>
<keyword evidence="7" id="KW-1185">Reference proteome</keyword>
<evidence type="ECO:0000313" key="7">
    <source>
        <dbReference type="Proteomes" id="UP001566132"/>
    </source>
</evidence>
<dbReference type="Pfam" id="PF03055">
    <property type="entry name" value="RPE65"/>
    <property type="match status" value="1"/>
</dbReference>
<comment type="cofactor">
    <cofactor evidence="5">
        <name>Fe(2+)</name>
        <dbReference type="ChEBI" id="CHEBI:29033"/>
    </cofactor>
    <text evidence="5">Binds 1 Fe(2+) ion per subunit.</text>
</comment>
<evidence type="ECO:0000256" key="2">
    <source>
        <dbReference type="ARBA" id="ARBA00022723"/>
    </source>
</evidence>
<evidence type="ECO:0000256" key="4">
    <source>
        <dbReference type="ARBA" id="ARBA00023004"/>
    </source>
</evidence>
<evidence type="ECO:0000256" key="3">
    <source>
        <dbReference type="ARBA" id="ARBA00023002"/>
    </source>
</evidence>
<feature type="binding site" evidence="5">
    <location>
        <position position="117"/>
    </location>
    <ligand>
        <name>Fe cation</name>
        <dbReference type="ChEBI" id="CHEBI:24875"/>
        <note>catalytic</note>
    </ligand>
</feature>
<organism evidence="6 7">
    <name type="scientific">Hypothenemus hampei</name>
    <name type="common">Coffee berry borer</name>
    <dbReference type="NCBI Taxonomy" id="57062"/>
    <lineage>
        <taxon>Eukaryota</taxon>
        <taxon>Metazoa</taxon>
        <taxon>Ecdysozoa</taxon>
        <taxon>Arthropoda</taxon>
        <taxon>Hexapoda</taxon>
        <taxon>Insecta</taxon>
        <taxon>Pterygota</taxon>
        <taxon>Neoptera</taxon>
        <taxon>Endopterygota</taxon>
        <taxon>Coleoptera</taxon>
        <taxon>Polyphaga</taxon>
        <taxon>Cucujiformia</taxon>
        <taxon>Curculionidae</taxon>
        <taxon>Scolytinae</taxon>
        <taxon>Hypothenemus</taxon>
    </lineage>
</organism>
<accession>A0ABD1EGS8</accession>
<feature type="binding site" evidence="5">
    <location>
        <position position="401"/>
    </location>
    <ligand>
        <name>Fe cation</name>
        <dbReference type="ChEBI" id="CHEBI:24875"/>
        <note>catalytic</note>
    </ligand>
</feature>
<dbReference type="Proteomes" id="UP001566132">
    <property type="component" value="Unassembled WGS sequence"/>
</dbReference>
<comment type="similarity">
    <text evidence="1">Belongs to the carotenoid oxygenase family.</text>
</comment>
<evidence type="ECO:0000256" key="1">
    <source>
        <dbReference type="ARBA" id="ARBA00006787"/>
    </source>
</evidence>
<sequence>MFSFKSEMSDNAMISVYPYGDEVYAFGESPFIHKIDLETLKTMDRVDISDNVSIVHHTSHPHVMADSSVYNVGMTMYSTGPYHSVVYFPKSETSMFKEAKIVASIPARWRLHPSYMHTFGITENYYIIVEQPLSISLPSLVALKLQNEPPAGAFRWYGDEYTQINLISRESGKLYKTFQAQTFFYLHIINQYEDSKHIVIDICAYRDPSLLDCMYIETMKGLQTNPDYAKMFRGRPIRFVLPLNPQSQEIAGDSNLVTLQDTKASAKYLPNGEIYVKPEKLCDLGCETPRIHYERYMGKPYRYFYAINADVDATNPGTIIKVDTVLKSMQIWQEQKCFPGEPIFVPSPDSKFEDDGIVLSVLVWGNQDTNHVGLLILDAHTFTEIGRAEFRTPSPVPKCLHGWFFPDKSNM</sequence>
<dbReference type="GO" id="GO:0046872">
    <property type="term" value="F:metal ion binding"/>
    <property type="evidence" value="ECO:0007669"/>
    <property type="project" value="UniProtKB-KW"/>
</dbReference>
<protein>
    <submittedName>
        <fullName evidence="6">Uncharacterized protein</fullName>
    </submittedName>
</protein>
<dbReference type="InterPro" id="IPR004294">
    <property type="entry name" value="Carotenoid_Oase"/>
</dbReference>
<reference evidence="6 7" key="1">
    <citation type="submission" date="2024-05" db="EMBL/GenBank/DDBJ databases">
        <title>Genetic variation in Jamaican populations of the coffee berry borer (Hypothenemus hampei).</title>
        <authorList>
            <person name="Errbii M."/>
            <person name="Myrie A."/>
        </authorList>
    </citation>
    <scope>NUCLEOTIDE SEQUENCE [LARGE SCALE GENOMIC DNA]</scope>
    <source>
        <strain evidence="6">JA-Hopewell-2020-01-JO</strain>
        <tissue evidence="6">Whole body</tissue>
    </source>
</reference>
<keyword evidence="3" id="KW-0560">Oxidoreductase</keyword>
<name>A0ABD1EGS8_HYPHA</name>
<gene>
    <name evidence="6" type="ORF">ABEB36_009584</name>
</gene>